<comment type="similarity">
    <text evidence="2 10">Belongs to the ABC-4 integral membrane protein family. FtsX subfamily.</text>
</comment>
<accession>A0A377FSR5</accession>
<evidence type="ECO:0000256" key="2">
    <source>
        <dbReference type="ARBA" id="ARBA00007379"/>
    </source>
</evidence>
<dbReference type="GO" id="GO:0005886">
    <property type="term" value="C:plasma membrane"/>
    <property type="evidence" value="ECO:0007669"/>
    <property type="project" value="UniProtKB-SubCell"/>
</dbReference>
<protein>
    <recommendedName>
        <fullName evidence="3 10">Cell division protein FtsX</fullName>
    </recommendedName>
</protein>
<keyword evidence="9 10" id="KW-0131">Cell cycle</keyword>
<evidence type="ECO:0000256" key="7">
    <source>
        <dbReference type="ARBA" id="ARBA00022989"/>
    </source>
</evidence>
<organism evidence="14 15">
    <name type="scientific">Exiguobacterium aurantiacum</name>
    <dbReference type="NCBI Taxonomy" id="33987"/>
    <lineage>
        <taxon>Bacteria</taxon>
        <taxon>Bacillati</taxon>
        <taxon>Bacillota</taxon>
        <taxon>Bacilli</taxon>
        <taxon>Bacillales</taxon>
        <taxon>Bacillales Family XII. Incertae Sedis</taxon>
        <taxon>Exiguobacterium</taxon>
    </lineage>
</organism>
<keyword evidence="7 11" id="KW-1133">Transmembrane helix</keyword>
<dbReference type="OrthoDB" id="9812531at2"/>
<keyword evidence="5 10" id="KW-0132">Cell division</keyword>
<feature type="domain" description="ABC3 transporter permease C-terminal" evidence="12">
    <location>
        <begin position="175"/>
        <end position="287"/>
    </location>
</feature>
<dbReference type="NCBIfam" id="NF038347">
    <property type="entry name" value="FtsX_Gpos"/>
    <property type="match status" value="1"/>
</dbReference>
<sequence>MIFKSGLRHLREGFKGTLRNGWMSFAAISAVTITLLLVGVFALVMFNVNEISQNVENDVEIQVFVTRTAEEANVEQLGQNIEQIPGVESVVFSSKDDELENFRNQLGEDANAYGAVEKDNPLHDRYIVKASDPLETETVADAVQSLENVDRVTYGQDYIDKMFAFFNGIRIGGLVLIVGLTLMAMFLISNTIKMTIFSRRREIEIMRLVGAKNGFIRWPFFIEGLLLGVLGALIPIAVVYFGYDVAYSALQPSLDQLNSDIFKLIDPSTLTTQVSLVLLALGAFIGIWGSTTSLGRFLKV</sequence>
<evidence type="ECO:0000313" key="15">
    <source>
        <dbReference type="Proteomes" id="UP000254060"/>
    </source>
</evidence>
<feature type="transmembrane region" description="Helical" evidence="11">
    <location>
        <begin position="21"/>
        <end position="46"/>
    </location>
</feature>
<dbReference type="Pfam" id="PF02687">
    <property type="entry name" value="FtsX"/>
    <property type="match status" value="1"/>
</dbReference>
<evidence type="ECO:0000259" key="12">
    <source>
        <dbReference type="Pfam" id="PF02687"/>
    </source>
</evidence>
<evidence type="ECO:0000256" key="1">
    <source>
        <dbReference type="ARBA" id="ARBA00004651"/>
    </source>
</evidence>
<reference evidence="14 15" key="1">
    <citation type="submission" date="2018-06" db="EMBL/GenBank/DDBJ databases">
        <authorList>
            <consortium name="Pathogen Informatics"/>
            <person name="Doyle S."/>
        </authorList>
    </citation>
    <scope>NUCLEOTIDE SEQUENCE [LARGE SCALE GENOMIC DNA]</scope>
    <source>
        <strain evidence="14 15">NCTC13163</strain>
    </source>
</reference>
<feature type="transmembrane region" description="Helical" evidence="11">
    <location>
        <begin position="276"/>
        <end position="298"/>
    </location>
</feature>
<dbReference type="PIRSF" id="PIRSF003097">
    <property type="entry name" value="FtsX"/>
    <property type="match status" value="1"/>
</dbReference>
<keyword evidence="6 11" id="KW-0812">Transmembrane</keyword>
<gene>
    <name evidence="14" type="primary">ftsX</name>
    <name evidence="14" type="ORF">NCTC13163_00884</name>
</gene>
<dbReference type="Pfam" id="PF18075">
    <property type="entry name" value="FtsX_ECD"/>
    <property type="match status" value="1"/>
</dbReference>
<evidence type="ECO:0000256" key="4">
    <source>
        <dbReference type="ARBA" id="ARBA00022475"/>
    </source>
</evidence>
<dbReference type="STRING" id="1397694.GCA_000702585_01398"/>
<evidence type="ECO:0000256" key="6">
    <source>
        <dbReference type="ARBA" id="ARBA00022692"/>
    </source>
</evidence>
<evidence type="ECO:0000256" key="9">
    <source>
        <dbReference type="ARBA" id="ARBA00023306"/>
    </source>
</evidence>
<evidence type="ECO:0000256" key="3">
    <source>
        <dbReference type="ARBA" id="ARBA00021907"/>
    </source>
</evidence>
<evidence type="ECO:0000256" key="8">
    <source>
        <dbReference type="ARBA" id="ARBA00023136"/>
    </source>
</evidence>
<name>A0A377FSR5_9BACL</name>
<proteinExistence type="inferred from homology"/>
<dbReference type="InterPro" id="IPR003838">
    <property type="entry name" value="ABC3_permease_C"/>
</dbReference>
<dbReference type="RefSeq" id="WP_024370447.1">
    <property type="nucleotide sequence ID" value="NZ_UGGP01000001.1"/>
</dbReference>
<evidence type="ECO:0000256" key="5">
    <source>
        <dbReference type="ARBA" id="ARBA00022618"/>
    </source>
</evidence>
<evidence type="ECO:0000256" key="10">
    <source>
        <dbReference type="PIRNR" id="PIRNR003097"/>
    </source>
</evidence>
<dbReference type="InterPro" id="IPR058204">
    <property type="entry name" value="FtsX_firmicutes-type"/>
</dbReference>
<keyword evidence="4 10" id="KW-1003">Cell membrane</keyword>
<dbReference type="InterPro" id="IPR040690">
    <property type="entry name" value="FtsX_ECD"/>
</dbReference>
<dbReference type="EMBL" id="UGGP01000001">
    <property type="protein sequence ID" value="STO07536.1"/>
    <property type="molecule type" value="Genomic_DNA"/>
</dbReference>
<dbReference type="Gene3D" id="3.30.70.3040">
    <property type="match status" value="1"/>
</dbReference>
<dbReference type="InterPro" id="IPR004513">
    <property type="entry name" value="FtsX"/>
</dbReference>
<keyword evidence="8 10" id="KW-0472">Membrane</keyword>
<evidence type="ECO:0000256" key="11">
    <source>
        <dbReference type="SAM" id="Phobius"/>
    </source>
</evidence>
<comment type="subcellular location">
    <subcellularLocation>
        <location evidence="1">Cell membrane</location>
        <topology evidence="1">Multi-pass membrane protein</topology>
    </subcellularLocation>
</comment>
<feature type="transmembrane region" description="Helical" evidence="11">
    <location>
        <begin position="171"/>
        <end position="197"/>
    </location>
</feature>
<dbReference type="PANTHER" id="PTHR47755">
    <property type="entry name" value="CELL DIVISION PROTEIN FTSX"/>
    <property type="match status" value="1"/>
</dbReference>
<dbReference type="AlphaFoldDB" id="A0A377FSR5"/>
<dbReference type="GO" id="GO:0051301">
    <property type="term" value="P:cell division"/>
    <property type="evidence" value="ECO:0007669"/>
    <property type="project" value="UniProtKB-KW"/>
</dbReference>
<evidence type="ECO:0000313" key="14">
    <source>
        <dbReference type="EMBL" id="STO07536.1"/>
    </source>
</evidence>
<evidence type="ECO:0000259" key="13">
    <source>
        <dbReference type="Pfam" id="PF18075"/>
    </source>
</evidence>
<comment type="function">
    <text evidence="10">Part of the ABC transporter FtsEX involved in asymmetric cellular division facilitating the initiation of sporulation.</text>
</comment>
<dbReference type="PANTHER" id="PTHR47755:SF1">
    <property type="entry name" value="CELL DIVISION PROTEIN FTSX"/>
    <property type="match status" value="1"/>
</dbReference>
<feature type="transmembrane region" description="Helical" evidence="11">
    <location>
        <begin position="218"/>
        <end position="243"/>
    </location>
</feature>
<dbReference type="Proteomes" id="UP000254060">
    <property type="component" value="Unassembled WGS sequence"/>
</dbReference>
<feature type="domain" description="FtsX extracellular" evidence="13">
    <location>
        <begin position="59"/>
        <end position="152"/>
    </location>
</feature>